<evidence type="ECO:0000313" key="1">
    <source>
        <dbReference type="EMBL" id="EEX76865.1"/>
    </source>
</evidence>
<organism evidence="1 2">
    <name type="scientific">Selenomonas sputigena (strain ATCC 35185 / DSM 20758 / CCUG 44933 / VPI D19B-28)</name>
    <dbReference type="NCBI Taxonomy" id="546271"/>
    <lineage>
        <taxon>Bacteria</taxon>
        <taxon>Bacillati</taxon>
        <taxon>Bacillota</taxon>
        <taxon>Negativicutes</taxon>
        <taxon>Selenomonadales</taxon>
        <taxon>Selenomonadaceae</taxon>
        <taxon>Selenomonas</taxon>
    </lineage>
</organism>
<accession>C9LW62</accession>
<sequence>MVFVAVSKLEKDANGAFRCPQCGRPLRTVEGGTVMIRGGKADLEGVKPRYECDNCRVFYRELLNSGYYDVFDMPKIKAVGDLAPTILRADAEGHAPCPRCGGQLDLVEWQPVHLVDGKADMENVSSHFRCASCDSIFRRIATTEYFQWAEK</sequence>
<name>C9LW62_SELS3</name>
<proteinExistence type="predicted"/>
<reference evidence="1 2" key="1">
    <citation type="submission" date="2009-09" db="EMBL/GenBank/DDBJ databases">
        <authorList>
            <person name="Weinstock G."/>
            <person name="Sodergren E."/>
            <person name="Clifton S."/>
            <person name="Fulton L."/>
            <person name="Fulton B."/>
            <person name="Courtney L."/>
            <person name="Fronick C."/>
            <person name="Harrison M."/>
            <person name="Strong C."/>
            <person name="Farmer C."/>
            <person name="Delahaunty K."/>
            <person name="Markovic C."/>
            <person name="Hall O."/>
            <person name="Minx P."/>
            <person name="Tomlinson C."/>
            <person name="Mitreva M."/>
            <person name="Nelson J."/>
            <person name="Hou S."/>
            <person name="Wollam A."/>
            <person name="Pepin K.H."/>
            <person name="Johnson M."/>
            <person name="Bhonagiri V."/>
            <person name="Nash W.E."/>
            <person name="Warren W."/>
            <person name="Chinwalla A."/>
            <person name="Mardis E.R."/>
            <person name="Wilson R.K."/>
        </authorList>
    </citation>
    <scope>NUCLEOTIDE SEQUENCE [LARGE SCALE GENOMIC DNA]</scope>
    <source>
        <strain evidence="2">ATCC 35185 / DSM 20758 / VPI D19B-28</strain>
    </source>
</reference>
<dbReference type="STRING" id="546271.Selsp_0883"/>
<gene>
    <name evidence="1" type="ORF">SELSPUOL_01716</name>
</gene>
<comment type="caution">
    <text evidence="1">The sequence shown here is derived from an EMBL/GenBank/DDBJ whole genome shotgun (WGS) entry which is preliminary data.</text>
</comment>
<dbReference type="AlphaFoldDB" id="C9LW62"/>
<protein>
    <submittedName>
        <fullName evidence="1">Uncharacterized protein</fullName>
    </submittedName>
</protein>
<dbReference type="EMBL" id="ACKP02000040">
    <property type="protein sequence ID" value="EEX76865.1"/>
    <property type="molecule type" value="Genomic_DNA"/>
</dbReference>
<dbReference type="eggNOG" id="ENOG5032S2U">
    <property type="taxonomic scope" value="Bacteria"/>
</dbReference>
<dbReference type="Proteomes" id="UP000003505">
    <property type="component" value="Unassembled WGS sequence"/>
</dbReference>
<evidence type="ECO:0000313" key="2">
    <source>
        <dbReference type="Proteomes" id="UP000003505"/>
    </source>
</evidence>